<name>A0ABW4TES6_9ACTN</name>
<protein>
    <submittedName>
        <fullName evidence="1">Uncharacterized protein</fullName>
    </submittedName>
</protein>
<evidence type="ECO:0000313" key="2">
    <source>
        <dbReference type="Proteomes" id="UP001597368"/>
    </source>
</evidence>
<dbReference type="EMBL" id="JBHUFV010000080">
    <property type="protein sequence ID" value="MFD1939251.1"/>
    <property type="molecule type" value="Genomic_DNA"/>
</dbReference>
<accession>A0ABW4TES6</accession>
<reference evidence="2" key="1">
    <citation type="journal article" date="2019" name="Int. J. Syst. Evol. Microbiol.">
        <title>The Global Catalogue of Microorganisms (GCM) 10K type strain sequencing project: providing services to taxonomists for standard genome sequencing and annotation.</title>
        <authorList>
            <consortium name="The Broad Institute Genomics Platform"/>
            <consortium name="The Broad Institute Genome Sequencing Center for Infectious Disease"/>
            <person name="Wu L."/>
            <person name="Ma J."/>
        </authorList>
    </citation>
    <scope>NUCLEOTIDE SEQUENCE [LARGE SCALE GENOMIC DNA]</scope>
    <source>
        <strain evidence="2">ICMP 6774ER</strain>
    </source>
</reference>
<sequence>MDITLPPEADALSWHGHTRFAGAALVQSFDLAPAGQRDVIPRKIFPGGRVETFRRSGFDLVLYEAADRSNSCLVWAGPHNEATTWFGGPAPRRAVLNRLVANLTFADSPEGARLVSADPVANLQQSTTVIIGSSERLVVMIKDARGAREELPTWKGATQGDAEVWKEPLELDPEQAEAVKGTPFEWRYIMANATSITEVVFHRRAAESAQLRNTEEHDKAAAVLAGLKAVWGG</sequence>
<dbReference type="RefSeq" id="WP_379581352.1">
    <property type="nucleotide sequence ID" value="NZ_JBHUFV010000080.1"/>
</dbReference>
<proteinExistence type="predicted"/>
<dbReference type="Proteomes" id="UP001597368">
    <property type="component" value="Unassembled WGS sequence"/>
</dbReference>
<comment type="caution">
    <text evidence="1">The sequence shown here is derived from an EMBL/GenBank/DDBJ whole genome shotgun (WGS) entry which is preliminary data.</text>
</comment>
<evidence type="ECO:0000313" key="1">
    <source>
        <dbReference type="EMBL" id="MFD1939251.1"/>
    </source>
</evidence>
<keyword evidence="2" id="KW-1185">Reference proteome</keyword>
<organism evidence="1 2">
    <name type="scientific">Nonomuraea mangrovi</name>
    <dbReference type="NCBI Taxonomy" id="2316207"/>
    <lineage>
        <taxon>Bacteria</taxon>
        <taxon>Bacillati</taxon>
        <taxon>Actinomycetota</taxon>
        <taxon>Actinomycetes</taxon>
        <taxon>Streptosporangiales</taxon>
        <taxon>Streptosporangiaceae</taxon>
        <taxon>Nonomuraea</taxon>
    </lineage>
</organism>
<gene>
    <name evidence="1" type="ORF">ACFSKW_48100</name>
</gene>